<accession>A0A540M342</accession>
<name>A0A540M342_MALBA</name>
<protein>
    <submittedName>
        <fullName evidence="2">Uncharacterized protein</fullName>
    </submittedName>
</protein>
<proteinExistence type="predicted"/>
<dbReference type="EMBL" id="VIEB01000375">
    <property type="protein sequence ID" value="TQD93161.1"/>
    <property type="molecule type" value="Genomic_DNA"/>
</dbReference>
<reference evidence="2 3" key="1">
    <citation type="journal article" date="2019" name="G3 (Bethesda)">
        <title>Sequencing of a Wild Apple (Malus baccata) Genome Unravels the Differences Between Cultivated and Wild Apple Species Regarding Disease Resistance and Cold Tolerance.</title>
        <authorList>
            <person name="Chen X."/>
        </authorList>
    </citation>
    <scope>NUCLEOTIDE SEQUENCE [LARGE SCALE GENOMIC DNA]</scope>
    <source>
        <strain evidence="3">cv. Shandingzi</strain>
        <tissue evidence="2">Leaves</tissue>
    </source>
</reference>
<dbReference type="AlphaFoldDB" id="A0A540M342"/>
<evidence type="ECO:0000256" key="1">
    <source>
        <dbReference type="SAM" id="MobiDB-lite"/>
    </source>
</evidence>
<gene>
    <name evidence="2" type="ORF">C1H46_021254</name>
</gene>
<dbReference type="Proteomes" id="UP000315295">
    <property type="component" value="Unassembled WGS sequence"/>
</dbReference>
<sequence>MNQVPMHTPKIQQGKALETKRRRLHRPATRTTNIQIATTKERKPVENPTSNNTMSGRQVGGGGVNTQAGALRTIRLTRKKRYGEAITDLENCGSEGR</sequence>
<feature type="region of interest" description="Disordered" evidence="1">
    <location>
        <begin position="1"/>
        <end position="66"/>
    </location>
</feature>
<evidence type="ECO:0000313" key="3">
    <source>
        <dbReference type="Proteomes" id="UP000315295"/>
    </source>
</evidence>
<organism evidence="2 3">
    <name type="scientific">Malus baccata</name>
    <name type="common">Siberian crab apple</name>
    <name type="synonym">Pyrus baccata</name>
    <dbReference type="NCBI Taxonomy" id="106549"/>
    <lineage>
        <taxon>Eukaryota</taxon>
        <taxon>Viridiplantae</taxon>
        <taxon>Streptophyta</taxon>
        <taxon>Embryophyta</taxon>
        <taxon>Tracheophyta</taxon>
        <taxon>Spermatophyta</taxon>
        <taxon>Magnoliopsida</taxon>
        <taxon>eudicotyledons</taxon>
        <taxon>Gunneridae</taxon>
        <taxon>Pentapetalae</taxon>
        <taxon>rosids</taxon>
        <taxon>fabids</taxon>
        <taxon>Rosales</taxon>
        <taxon>Rosaceae</taxon>
        <taxon>Amygdaloideae</taxon>
        <taxon>Maleae</taxon>
        <taxon>Malus</taxon>
    </lineage>
</organism>
<comment type="caution">
    <text evidence="2">The sequence shown here is derived from an EMBL/GenBank/DDBJ whole genome shotgun (WGS) entry which is preliminary data.</text>
</comment>
<feature type="compositionally biased region" description="Polar residues" evidence="1">
    <location>
        <begin position="29"/>
        <end position="38"/>
    </location>
</feature>
<keyword evidence="3" id="KW-1185">Reference proteome</keyword>
<evidence type="ECO:0000313" key="2">
    <source>
        <dbReference type="EMBL" id="TQD93161.1"/>
    </source>
</evidence>
<feature type="compositionally biased region" description="Polar residues" evidence="1">
    <location>
        <begin position="47"/>
        <end position="56"/>
    </location>
</feature>